<keyword evidence="1" id="KW-0238">DNA-binding</keyword>
<dbReference type="GO" id="GO:0005829">
    <property type="term" value="C:cytosol"/>
    <property type="evidence" value="ECO:0007669"/>
    <property type="project" value="TreeGrafter"/>
</dbReference>
<dbReference type="Proteomes" id="UP000242329">
    <property type="component" value="Unassembled WGS sequence"/>
</dbReference>
<proteinExistence type="predicted"/>
<dbReference type="PANTHER" id="PTHR33221:SF5">
    <property type="entry name" value="HTH-TYPE TRANSCRIPTIONAL REGULATOR ISCR"/>
    <property type="match status" value="1"/>
</dbReference>
<evidence type="ECO:0000256" key="1">
    <source>
        <dbReference type="ARBA" id="ARBA00023125"/>
    </source>
</evidence>
<dbReference type="SUPFAM" id="SSF46785">
    <property type="entry name" value="Winged helix' DNA-binding domain"/>
    <property type="match status" value="1"/>
</dbReference>
<dbReference type="PROSITE" id="PS01332">
    <property type="entry name" value="HTH_RRF2_1"/>
    <property type="match status" value="1"/>
</dbReference>
<protein>
    <submittedName>
        <fullName evidence="2">Transcriptional regulator, BadM/Rrf2 family</fullName>
    </submittedName>
</protein>
<reference evidence="3" key="1">
    <citation type="submission" date="2016-11" db="EMBL/GenBank/DDBJ databases">
        <authorList>
            <person name="Varghese N."/>
            <person name="Submissions S."/>
        </authorList>
    </citation>
    <scope>NUCLEOTIDE SEQUENCE [LARGE SCALE GENOMIC DNA]</scope>
    <source>
        <strain evidence="3">DSM 11003</strain>
    </source>
</reference>
<dbReference type="GO" id="GO:0003677">
    <property type="term" value="F:DNA binding"/>
    <property type="evidence" value="ECO:0007669"/>
    <property type="project" value="UniProtKB-KW"/>
</dbReference>
<dbReference type="InterPro" id="IPR036390">
    <property type="entry name" value="WH_DNA-bd_sf"/>
</dbReference>
<dbReference type="PROSITE" id="PS51197">
    <property type="entry name" value="HTH_RRF2_2"/>
    <property type="match status" value="1"/>
</dbReference>
<evidence type="ECO:0000313" key="3">
    <source>
        <dbReference type="Proteomes" id="UP000242329"/>
    </source>
</evidence>
<accession>A0A1M5NFF2</accession>
<organism evidence="2 3">
    <name type="scientific">Thermosyntropha lipolytica DSM 11003</name>
    <dbReference type="NCBI Taxonomy" id="1123382"/>
    <lineage>
        <taxon>Bacteria</taxon>
        <taxon>Bacillati</taxon>
        <taxon>Bacillota</taxon>
        <taxon>Clostridia</taxon>
        <taxon>Eubacteriales</taxon>
        <taxon>Syntrophomonadaceae</taxon>
        <taxon>Thermosyntropha</taxon>
    </lineage>
</organism>
<evidence type="ECO:0000313" key="2">
    <source>
        <dbReference type="EMBL" id="SHG88167.1"/>
    </source>
</evidence>
<dbReference type="NCBIfam" id="TIGR00738">
    <property type="entry name" value="rrf2_super"/>
    <property type="match status" value="1"/>
</dbReference>
<dbReference type="STRING" id="1123382.SAMN02745221_01193"/>
<dbReference type="Gene3D" id="1.10.10.10">
    <property type="entry name" value="Winged helix-like DNA-binding domain superfamily/Winged helix DNA-binding domain"/>
    <property type="match status" value="1"/>
</dbReference>
<dbReference type="InterPro" id="IPR000944">
    <property type="entry name" value="Tscrpt_reg_Rrf2"/>
</dbReference>
<dbReference type="GO" id="GO:0003700">
    <property type="term" value="F:DNA-binding transcription factor activity"/>
    <property type="evidence" value="ECO:0007669"/>
    <property type="project" value="TreeGrafter"/>
</dbReference>
<dbReference type="Pfam" id="PF02082">
    <property type="entry name" value="Rrf2"/>
    <property type="match status" value="1"/>
</dbReference>
<dbReference type="AlphaFoldDB" id="A0A1M5NFF2"/>
<dbReference type="PANTHER" id="PTHR33221">
    <property type="entry name" value="WINGED HELIX-TURN-HELIX TRANSCRIPTIONAL REGULATOR, RRF2 FAMILY"/>
    <property type="match status" value="1"/>
</dbReference>
<dbReference type="InterPro" id="IPR036388">
    <property type="entry name" value="WH-like_DNA-bd_sf"/>
</dbReference>
<dbReference type="RefSeq" id="WP_073091528.1">
    <property type="nucleotide sequence ID" value="NZ_FQWY01000016.1"/>
</dbReference>
<name>A0A1M5NFF2_9FIRM</name>
<dbReference type="OrthoDB" id="9808360at2"/>
<keyword evidence="3" id="KW-1185">Reference proteome</keyword>
<sequence length="144" mass="15741">MKLSTRGRYGLRAMIDIARASRENEPVSIASIAASQGLSEGYLEQIMTGLKKAGLVRSSKGAKGGYTLGKSPGEITVGEIIRTLEGDMAPVDCVSQAKKGICDRADLCVTRIIWEEVRDAINQVLDKYSLLDLLENEQKLLKER</sequence>
<gene>
    <name evidence="2" type="ORF">SAMN02745221_01193</name>
</gene>
<dbReference type="InterPro" id="IPR030489">
    <property type="entry name" value="TR_Rrf2-type_CS"/>
</dbReference>
<dbReference type="EMBL" id="FQWY01000016">
    <property type="protein sequence ID" value="SHG88167.1"/>
    <property type="molecule type" value="Genomic_DNA"/>
</dbReference>